<dbReference type="AlphaFoldDB" id="A0AAW0JHL6"/>
<keyword evidence="2" id="KW-1185">Reference proteome</keyword>
<name>A0AAW0JHL6_QUESU</name>
<evidence type="ECO:0000313" key="1">
    <source>
        <dbReference type="EMBL" id="KAK7826459.1"/>
    </source>
</evidence>
<sequence length="60" mass="6866">MRLYGYTAPAPPGLNHVFFNFITCTWKSLDAVLSLWKKGTSENIMDGWKHREEVLGVKPN</sequence>
<dbReference type="EMBL" id="PKMF04000545">
    <property type="protein sequence ID" value="KAK7826459.1"/>
    <property type="molecule type" value="Genomic_DNA"/>
</dbReference>
<gene>
    <name evidence="1" type="ORF">CFP56_032121</name>
</gene>
<comment type="caution">
    <text evidence="1">The sequence shown here is derived from an EMBL/GenBank/DDBJ whole genome shotgun (WGS) entry which is preliminary data.</text>
</comment>
<dbReference type="Proteomes" id="UP000237347">
    <property type="component" value="Unassembled WGS sequence"/>
</dbReference>
<organism evidence="1 2">
    <name type="scientific">Quercus suber</name>
    <name type="common">Cork oak</name>
    <dbReference type="NCBI Taxonomy" id="58331"/>
    <lineage>
        <taxon>Eukaryota</taxon>
        <taxon>Viridiplantae</taxon>
        <taxon>Streptophyta</taxon>
        <taxon>Embryophyta</taxon>
        <taxon>Tracheophyta</taxon>
        <taxon>Spermatophyta</taxon>
        <taxon>Magnoliopsida</taxon>
        <taxon>eudicotyledons</taxon>
        <taxon>Gunneridae</taxon>
        <taxon>Pentapetalae</taxon>
        <taxon>rosids</taxon>
        <taxon>fabids</taxon>
        <taxon>Fagales</taxon>
        <taxon>Fagaceae</taxon>
        <taxon>Quercus</taxon>
    </lineage>
</organism>
<accession>A0AAW0JHL6</accession>
<evidence type="ECO:0000313" key="2">
    <source>
        <dbReference type="Proteomes" id="UP000237347"/>
    </source>
</evidence>
<reference evidence="1 2" key="1">
    <citation type="journal article" date="2018" name="Sci. Data">
        <title>The draft genome sequence of cork oak.</title>
        <authorList>
            <person name="Ramos A.M."/>
            <person name="Usie A."/>
            <person name="Barbosa P."/>
            <person name="Barros P.M."/>
            <person name="Capote T."/>
            <person name="Chaves I."/>
            <person name="Simoes F."/>
            <person name="Abreu I."/>
            <person name="Carrasquinho I."/>
            <person name="Faro C."/>
            <person name="Guimaraes J.B."/>
            <person name="Mendonca D."/>
            <person name="Nobrega F."/>
            <person name="Rodrigues L."/>
            <person name="Saibo N.J.M."/>
            <person name="Varela M.C."/>
            <person name="Egas C."/>
            <person name="Matos J."/>
            <person name="Miguel C.M."/>
            <person name="Oliveira M.M."/>
            <person name="Ricardo C.P."/>
            <person name="Goncalves S."/>
        </authorList>
    </citation>
    <scope>NUCLEOTIDE SEQUENCE [LARGE SCALE GENOMIC DNA]</scope>
    <source>
        <strain evidence="2">cv. HL8</strain>
    </source>
</reference>
<proteinExistence type="predicted"/>
<protein>
    <submittedName>
        <fullName evidence="1">Uncharacterized protein</fullName>
    </submittedName>
</protein>